<proteinExistence type="predicted"/>
<accession>A0A6J8EF14</accession>
<evidence type="ECO:0000256" key="1">
    <source>
        <dbReference type="SAM" id="MobiDB-lite"/>
    </source>
</evidence>
<evidence type="ECO:0000313" key="2">
    <source>
        <dbReference type="EMBL" id="CAC5417651.1"/>
    </source>
</evidence>
<dbReference type="Proteomes" id="UP000507470">
    <property type="component" value="Unassembled WGS sequence"/>
</dbReference>
<name>A0A6J8EF14_MYTCO</name>
<dbReference type="AlphaFoldDB" id="A0A6J8EF14"/>
<evidence type="ECO:0000313" key="3">
    <source>
        <dbReference type="Proteomes" id="UP000507470"/>
    </source>
</evidence>
<gene>
    <name evidence="2" type="ORF">MCOR_50140</name>
</gene>
<feature type="region of interest" description="Disordered" evidence="1">
    <location>
        <begin position="46"/>
        <end position="73"/>
    </location>
</feature>
<dbReference type="EMBL" id="CACVKT020008786">
    <property type="protein sequence ID" value="CAC5417651.1"/>
    <property type="molecule type" value="Genomic_DNA"/>
</dbReference>
<protein>
    <submittedName>
        <fullName evidence="2">Uncharacterized protein</fullName>
    </submittedName>
</protein>
<reference evidence="2 3" key="1">
    <citation type="submission" date="2020-06" db="EMBL/GenBank/DDBJ databases">
        <authorList>
            <person name="Li R."/>
            <person name="Bekaert M."/>
        </authorList>
    </citation>
    <scope>NUCLEOTIDE SEQUENCE [LARGE SCALE GENOMIC DNA]</scope>
    <source>
        <strain evidence="3">wild</strain>
    </source>
</reference>
<keyword evidence="3" id="KW-1185">Reference proteome</keyword>
<organism evidence="2 3">
    <name type="scientific">Mytilus coruscus</name>
    <name type="common">Sea mussel</name>
    <dbReference type="NCBI Taxonomy" id="42192"/>
    <lineage>
        <taxon>Eukaryota</taxon>
        <taxon>Metazoa</taxon>
        <taxon>Spiralia</taxon>
        <taxon>Lophotrochozoa</taxon>
        <taxon>Mollusca</taxon>
        <taxon>Bivalvia</taxon>
        <taxon>Autobranchia</taxon>
        <taxon>Pteriomorphia</taxon>
        <taxon>Mytilida</taxon>
        <taxon>Mytiloidea</taxon>
        <taxon>Mytilidae</taxon>
        <taxon>Mytilinae</taxon>
        <taxon>Mytilus</taxon>
    </lineage>
</organism>
<sequence>MTLIWTNQSQSTTEDFDSQVSNWSDSLSKPSIESLNEALQILRKGSISPFEEPSKNSNRGGKQQNTAKKTNLRGLDNIAADGNTSFDLLINVTRELLDKEVLDRDNSDEILSKLKKNDRCADHCITWALSDTKEKEYAADCNHLYDLVCYRCNLLPDVMQILVDRVNNTSGK</sequence>
<feature type="compositionally biased region" description="Polar residues" evidence="1">
    <location>
        <begin position="55"/>
        <end position="69"/>
    </location>
</feature>
<feature type="region of interest" description="Disordered" evidence="1">
    <location>
        <begin position="1"/>
        <end position="23"/>
    </location>
</feature>